<proteinExistence type="predicted"/>
<protein>
    <submittedName>
        <fullName evidence="2">Uncharacterized protein</fullName>
    </submittedName>
</protein>
<evidence type="ECO:0000313" key="2">
    <source>
        <dbReference type="EMBL" id="ABA99016.1"/>
    </source>
</evidence>
<reference evidence="2" key="1">
    <citation type="journal article" date="2005" name="BMC Biol.">
        <title>The sequence of rice chromosomes 11 and 12, rich in disease resistance genes and recent gene duplications.</title>
        <authorList>
            <consortium name="The rice chromosomes 11 and 12 sequencing consortia"/>
        </authorList>
    </citation>
    <scope>NUCLEOTIDE SEQUENCE [LARGE SCALE GENOMIC DNA]</scope>
</reference>
<gene>
    <name evidence="2" type="ordered locus">LOC_Os12g31690</name>
</gene>
<organism evidence="2">
    <name type="scientific">Oryza sativa subsp. japonica</name>
    <name type="common">Rice</name>
    <dbReference type="NCBI Taxonomy" id="39947"/>
    <lineage>
        <taxon>Eukaryota</taxon>
        <taxon>Viridiplantae</taxon>
        <taxon>Streptophyta</taxon>
        <taxon>Embryophyta</taxon>
        <taxon>Tracheophyta</taxon>
        <taxon>Spermatophyta</taxon>
        <taxon>Magnoliopsida</taxon>
        <taxon>Liliopsida</taxon>
        <taxon>Poales</taxon>
        <taxon>Poaceae</taxon>
        <taxon>BOP clade</taxon>
        <taxon>Oryzoideae</taxon>
        <taxon>Oryzeae</taxon>
        <taxon>Oryzinae</taxon>
        <taxon>Oryza</taxon>
        <taxon>Oryza sativa</taxon>
    </lineage>
</organism>
<name>Q2QQA8_ORYSJ</name>
<feature type="region of interest" description="Disordered" evidence="1">
    <location>
        <begin position="29"/>
        <end position="57"/>
    </location>
</feature>
<reference evidence="2" key="2">
    <citation type="submission" date="2005-04" db="EMBL/GenBank/DDBJ databases">
        <authorList>
            <person name="Buell C.R."/>
            <person name="Wing R.A."/>
            <person name="McCombie W.A."/>
            <person name="Ouyang S."/>
        </authorList>
    </citation>
    <scope>NUCLEOTIDE SEQUENCE</scope>
</reference>
<reference evidence="2" key="3">
    <citation type="submission" date="2006-01" db="EMBL/GenBank/DDBJ databases">
        <authorList>
            <person name="Buell R."/>
        </authorList>
    </citation>
    <scope>NUCLEOTIDE SEQUENCE</scope>
</reference>
<feature type="compositionally biased region" description="Basic residues" evidence="1">
    <location>
        <begin position="35"/>
        <end position="44"/>
    </location>
</feature>
<dbReference type="EMBL" id="DP000011">
    <property type="protein sequence ID" value="ABA99016.1"/>
    <property type="molecule type" value="Genomic_DNA"/>
</dbReference>
<evidence type="ECO:0000256" key="1">
    <source>
        <dbReference type="SAM" id="MobiDB-lite"/>
    </source>
</evidence>
<sequence>MVAAGDGGVETTGGPRRLTAVVVMAGDGGTVQQTARRRQRQHMKAGKELGGREGDRERAWRGRRLRVAALHGSGGLRRARRLRRVETGFGRVARWCFHTLTFGEAFASLGPLRSCGGRHALRLLLLMKSKLLADGVRRCLATMTSCSLFQGVGAGRVKEVSLWWFG</sequence>
<accession>Q2QQA8</accession>
<dbReference type="AlphaFoldDB" id="Q2QQA8"/>
<feature type="compositionally biased region" description="Basic and acidic residues" evidence="1">
    <location>
        <begin position="45"/>
        <end position="57"/>
    </location>
</feature>
<dbReference type="HOGENOM" id="CLU_3360512_0_0_1"/>